<name>A0A9Q3GG72_9BASI</name>
<gene>
    <name evidence="1" type="ORF">O181_004862</name>
</gene>
<dbReference type="AlphaFoldDB" id="A0A9Q3GG72"/>
<dbReference type="EMBL" id="AVOT02000964">
    <property type="protein sequence ID" value="MBW0465147.1"/>
    <property type="molecule type" value="Genomic_DNA"/>
</dbReference>
<evidence type="ECO:0000313" key="2">
    <source>
        <dbReference type="Proteomes" id="UP000765509"/>
    </source>
</evidence>
<sequence>MNATFSSEKKKWEKSHKVTDLIVGDLALASTFHFNRIKGPKKLKDSTVGPFVIFSLHGANAVQVELSGELENENPKFPVSQIKP</sequence>
<keyword evidence="2" id="KW-1185">Reference proteome</keyword>
<proteinExistence type="predicted"/>
<reference evidence="1" key="1">
    <citation type="submission" date="2021-03" db="EMBL/GenBank/DDBJ databases">
        <title>Draft genome sequence of rust myrtle Austropuccinia psidii MF-1, a brazilian biotype.</title>
        <authorList>
            <person name="Quecine M.C."/>
            <person name="Pachon D.M.R."/>
            <person name="Bonatelli M.L."/>
            <person name="Correr F.H."/>
            <person name="Franceschini L.M."/>
            <person name="Leite T.F."/>
            <person name="Margarido G.R.A."/>
            <person name="Almeida C.A."/>
            <person name="Ferrarezi J.A."/>
            <person name="Labate C.A."/>
        </authorList>
    </citation>
    <scope>NUCLEOTIDE SEQUENCE</scope>
    <source>
        <strain evidence="1">MF-1</strain>
    </source>
</reference>
<accession>A0A9Q3GG72</accession>
<dbReference type="Proteomes" id="UP000765509">
    <property type="component" value="Unassembled WGS sequence"/>
</dbReference>
<organism evidence="1 2">
    <name type="scientific">Austropuccinia psidii MF-1</name>
    <dbReference type="NCBI Taxonomy" id="1389203"/>
    <lineage>
        <taxon>Eukaryota</taxon>
        <taxon>Fungi</taxon>
        <taxon>Dikarya</taxon>
        <taxon>Basidiomycota</taxon>
        <taxon>Pucciniomycotina</taxon>
        <taxon>Pucciniomycetes</taxon>
        <taxon>Pucciniales</taxon>
        <taxon>Sphaerophragmiaceae</taxon>
        <taxon>Austropuccinia</taxon>
    </lineage>
</organism>
<comment type="caution">
    <text evidence="1">The sequence shown here is derived from an EMBL/GenBank/DDBJ whole genome shotgun (WGS) entry which is preliminary data.</text>
</comment>
<protein>
    <submittedName>
        <fullName evidence="1">Uncharacterized protein</fullName>
    </submittedName>
</protein>
<dbReference type="OrthoDB" id="3158924at2759"/>
<evidence type="ECO:0000313" key="1">
    <source>
        <dbReference type="EMBL" id="MBW0465147.1"/>
    </source>
</evidence>